<accession>A0A7R6R5U1</accession>
<name>A0A7R6R5U1_9RHOO</name>
<evidence type="ECO:0000256" key="1">
    <source>
        <dbReference type="SAM" id="MobiDB-lite"/>
    </source>
</evidence>
<dbReference type="RefSeq" id="WP_162050479.1">
    <property type="nucleotide sequence ID" value="NZ_AP022345.1"/>
</dbReference>
<feature type="domain" description="Large polyvalent protein-associated" evidence="2">
    <location>
        <begin position="39"/>
        <end position="126"/>
    </location>
</feature>
<dbReference type="AlphaFoldDB" id="A0A7R6R5U1"/>
<protein>
    <recommendedName>
        <fullName evidence="2">Large polyvalent protein-associated domain-containing protein</fullName>
    </recommendedName>
</protein>
<dbReference type="Proteomes" id="UP000463961">
    <property type="component" value="Chromosome"/>
</dbReference>
<dbReference type="EMBL" id="AP022345">
    <property type="protein sequence ID" value="BBU68765.1"/>
    <property type="molecule type" value="Genomic_DNA"/>
</dbReference>
<sequence length="312" mass="34904">MPDQGTAPTSVNDNEIEASVRANRYARSVLDPANSPELVRKRYLANAGQYFFRDRDNALAFEDKGARIATRTEDPVVAASMVEVAVAKGWKELKVTGSESFRRSVWLEAAKRGMAVRGYEPKPQDELHLQEMKAQSPRTVSVHQLGPERARAFTEQTQGEALKIYPELHKAYVGRASIYQWIDTNIPDPKKQAELRVAIDRGMAERIAKGEIPSVVVLPDPKVVAPGQVNAIHKQAIVMGAVARARGQSPKSVRIVIAAAERFGQYLSEKGVWIPEPMIYDRYASLRTKPSLTSEEPEKPEIRRQPKIQVRR</sequence>
<evidence type="ECO:0000313" key="4">
    <source>
        <dbReference type="Proteomes" id="UP000463961"/>
    </source>
</evidence>
<evidence type="ECO:0000259" key="2">
    <source>
        <dbReference type="Pfam" id="PF18821"/>
    </source>
</evidence>
<dbReference type="Pfam" id="PF18821">
    <property type="entry name" value="LPD7"/>
    <property type="match status" value="1"/>
</dbReference>
<organism evidence="3 4">
    <name type="scientific">Fluviibacter phosphoraccumulans</name>
    <dbReference type="NCBI Taxonomy" id="1751046"/>
    <lineage>
        <taxon>Bacteria</taxon>
        <taxon>Pseudomonadati</taxon>
        <taxon>Pseudomonadota</taxon>
        <taxon>Betaproteobacteria</taxon>
        <taxon>Rhodocyclales</taxon>
        <taxon>Fluviibacteraceae</taxon>
        <taxon>Fluviibacter</taxon>
    </lineage>
</organism>
<gene>
    <name evidence="3" type="ORF">ICHIAU1_10480</name>
</gene>
<proteinExistence type="predicted"/>
<reference evidence="4" key="1">
    <citation type="submission" date="2020-01" db="EMBL/GenBank/DDBJ databases">
        <title>Phosphoaccumulans saitamaens gen. nov., sp. nov., a polyphosphate accumulating bacterium isolated from surface river water.</title>
        <authorList>
            <person name="Watanabe K."/>
            <person name="Suda W."/>
        </authorList>
    </citation>
    <scope>NUCLEOTIDE SEQUENCE [LARGE SCALE GENOMIC DNA]</scope>
    <source>
        <strain evidence="4">ICHIAU1</strain>
    </source>
</reference>
<evidence type="ECO:0000313" key="3">
    <source>
        <dbReference type="EMBL" id="BBU68765.1"/>
    </source>
</evidence>
<dbReference type="InterPro" id="IPR040677">
    <property type="entry name" value="LPD7"/>
</dbReference>
<keyword evidence="4" id="KW-1185">Reference proteome</keyword>
<feature type="region of interest" description="Disordered" evidence="1">
    <location>
        <begin position="287"/>
        <end position="312"/>
    </location>
</feature>
<dbReference type="OrthoDB" id="7235451at2"/>